<protein>
    <submittedName>
        <fullName evidence="1">Uncharacterized protein</fullName>
    </submittedName>
</protein>
<dbReference type="RefSeq" id="XP_018285006.1">
    <property type="nucleotide sequence ID" value="XM_018442256.1"/>
</dbReference>
<sequence>MSSTTNTLSPIDLSEVDMTLISLIVKKSDDIFKEASKSDEFEDEEFDKELDKELINNQILLQKRNKSNNSAQQEKVEFISAINEFYLQQTLKAIKLINQNIFFLIYIGNELTKIHTVGEQSIIQTLLTKRLKSVPLRPIIGLCDQLLRTLIAKATLGVGQGSYNEFTVCFINTMTKEIANKVIVWSSTIQKQREIANGFATHTSINIHGHDHLKDVVGAIDGKLIQIEKPRVDGN</sequence>
<name>A0A167JZ92_PHYB8</name>
<dbReference type="AlphaFoldDB" id="A0A167JZ92"/>
<proteinExistence type="predicted"/>
<accession>A0A167JZ92</accession>
<dbReference type="GeneID" id="29003162"/>
<organism evidence="1 2">
    <name type="scientific">Phycomyces blakesleeanus (strain ATCC 8743b / DSM 1359 / FGSC 10004 / NBRC 33097 / NRRL 1555)</name>
    <dbReference type="NCBI Taxonomy" id="763407"/>
    <lineage>
        <taxon>Eukaryota</taxon>
        <taxon>Fungi</taxon>
        <taxon>Fungi incertae sedis</taxon>
        <taxon>Mucoromycota</taxon>
        <taxon>Mucoromycotina</taxon>
        <taxon>Mucoromycetes</taxon>
        <taxon>Mucorales</taxon>
        <taxon>Phycomycetaceae</taxon>
        <taxon>Phycomyces</taxon>
    </lineage>
</organism>
<gene>
    <name evidence="1" type="ORF">PHYBLDRAFT_70323</name>
</gene>
<dbReference type="InParanoid" id="A0A167JZ92"/>
<evidence type="ECO:0000313" key="1">
    <source>
        <dbReference type="EMBL" id="OAD66966.1"/>
    </source>
</evidence>
<dbReference type="OrthoDB" id="2445244at2759"/>
<reference evidence="2" key="1">
    <citation type="submission" date="2015-06" db="EMBL/GenBank/DDBJ databases">
        <title>Expansion of signal transduction pathways in fungi by whole-genome duplication.</title>
        <authorList>
            <consortium name="DOE Joint Genome Institute"/>
            <person name="Corrochano L.M."/>
            <person name="Kuo A."/>
            <person name="Marcet-Houben M."/>
            <person name="Polaino S."/>
            <person name="Salamov A."/>
            <person name="Villalobos J.M."/>
            <person name="Alvarez M.I."/>
            <person name="Avalos J."/>
            <person name="Benito E.P."/>
            <person name="Benoit I."/>
            <person name="Burger G."/>
            <person name="Camino L.P."/>
            <person name="Canovas D."/>
            <person name="Cerda-Olmedo E."/>
            <person name="Cheng J.-F."/>
            <person name="Dominguez A."/>
            <person name="Elias M."/>
            <person name="Eslava A.P."/>
            <person name="Glaser F."/>
            <person name="Grimwood J."/>
            <person name="Gutierrez G."/>
            <person name="Heitman J."/>
            <person name="Henrissat B."/>
            <person name="Iturriaga E.A."/>
            <person name="Lang B.F."/>
            <person name="Lavin J.L."/>
            <person name="Lee S."/>
            <person name="Li W."/>
            <person name="Lindquist E."/>
            <person name="Lopez-Garcia S."/>
            <person name="Luque E.M."/>
            <person name="Marcos A.T."/>
            <person name="Martin J."/>
            <person name="McCluskey K."/>
            <person name="Medina H.R."/>
            <person name="Miralles-Duran A."/>
            <person name="Miyazaki A."/>
            <person name="Munoz-Torres E."/>
            <person name="Oguiza J.A."/>
            <person name="Ohm R."/>
            <person name="Olmedo M."/>
            <person name="Orejas M."/>
            <person name="Ortiz-Castellanos L."/>
            <person name="Pisabarro A.G."/>
            <person name="Rodriguez-Romero J."/>
            <person name="Ruiz-Herrera J."/>
            <person name="Ruiz-Vazquez R."/>
            <person name="Sanz C."/>
            <person name="Schackwitz W."/>
            <person name="Schmutz J."/>
            <person name="Shahriari M."/>
            <person name="Shelest E."/>
            <person name="Silva-Franco F."/>
            <person name="Soanes D."/>
            <person name="Syed K."/>
            <person name="Tagua V.G."/>
            <person name="Talbot N.J."/>
            <person name="Thon M."/>
            <person name="De vries R.P."/>
            <person name="Wiebenga A."/>
            <person name="Yadav J.S."/>
            <person name="Braun E.L."/>
            <person name="Baker S."/>
            <person name="Garre V."/>
            <person name="Horwitz B."/>
            <person name="Torres-Martinez S."/>
            <person name="Idnurm A."/>
            <person name="Herrera-Estrella A."/>
            <person name="Gabaldon T."/>
            <person name="Grigoriev I.V."/>
        </authorList>
    </citation>
    <scope>NUCLEOTIDE SEQUENCE [LARGE SCALE GENOMIC DNA]</scope>
    <source>
        <strain evidence="2">NRRL 1555(-)</strain>
    </source>
</reference>
<dbReference type="Proteomes" id="UP000077315">
    <property type="component" value="Unassembled WGS sequence"/>
</dbReference>
<keyword evidence="2" id="KW-1185">Reference proteome</keyword>
<evidence type="ECO:0000313" key="2">
    <source>
        <dbReference type="Proteomes" id="UP000077315"/>
    </source>
</evidence>
<dbReference type="EMBL" id="KV441026">
    <property type="protein sequence ID" value="OAD66966.1"/>
    <property type="molecule type" value="Genomic_DNA"/>
</dbReference>
<dbReference type="VEuPathDB" id="FungiDB:PHYBLDRAFT_70323"/>